<sequence length="634" mass="73543">MNDICKNTYETIIFIIFCIIIITLFVAFIILMLNIINYILFTVYCIGDNINDYTSDAPNNIILGNKYKYRLLNYVKNINDNKPENNYKTNTVVKEYYDTNSSDLFIHKTIIYYNYMVKLLLIIMLIIVIGLLYNVFNIGIMSIKNCDNTVSCGFLPKEILSNDTYVYYIIIIIFLYIFVHSYVYTFFFNQNIYMELYNIYGGENGMAGNSGENGENKYKTTDTIVFNSISFVVNNSDKATDIDKQTSISLYLNELKKLSFGTLDLHKFDIKNGAAPDSEAIISVMNEGIINNNKFRVPIELEKEENINTLFKRIYKTNLNGIIKDVKIDENTKELIYKKKQKLLGNMIFIYLIYNYIIINNLEDPFIIHKLNNIFLNLFDNLYNKYNIDKINKENGSTMIDGKEKDVDANLKAIDAAKAKETGAGAANTTEKIEDPYNLIESFDPDINKMFKEIRGAYTIKLLLPVGTKGEALLFNLHENADLILKYINKFQTKMMEASSDLEYNKVLNELTKYDNINKYHYKEDGIYTYNTIETLDVLYDLKKTIKDNIEDFAKGFSEFKQEDKTLDVVNRVVYKINFYLAVEMMETIIYIVLVLLILYKSGKYPYMEKYINLAITYAILIINELISAILGII</sequence>
<name>A0A6C0LA36_9ZZZZ</name>
<keyword evidence="1" id="KW-0812">Transmembrane</keyword>
<protein>
    <submittedName>
        <fullName evidence="2">Uncharacterized protein</fullName>
    </submittedName>
</protein>
<evidence type="ECO:0000313" key="2">
    <source>
        <dbReference type="EMBL" id="QHU27443.1"/>
    </source>
</evidence>
<dbReference type="EMBL" id="MN740456">
    <property type="protein sequence ID" value="QHU27443.1"/>
    <property type="molecule type" value="Genomic_DNA"/>
</dbReference>
<keyword evidence="1" id="KW-1133">Transmembrane helix</keyword>
<feature type="transmembrane region" description="Helical" evidence="1">
    <location>
        <begin position="165"/>
        <end position="187"/>
    </location>
</feature>
<evidence type="ECO:0000256" key="1">
    <source>
        <dbReference type="SAM" id="Phobius"/>
    </source>
</evidence>
<feature type="transmembrane region" description="Helical" evidence="1">
    <location>
        <begin position="12"/>
        <end position="33"/>
    </location>
</feature>
<organism evidence="2">
    <name type="scientific">viral metagenome</name>
    <dbReference type="NCBI Taxonomy" id="1070528"/>
    <lineage>
        <taxon>unclassified sequences</taxon>
        <taxon>metagenomes</taxon>
        <taxon>organismal metagenomes</taxon>
    </lineage>
</organism>
<dbReference type="AlphaFoldDB" id="A0A6C0LA36"/>
<reference evidence="2" key="1">
    <citation type="journal article" date="2020" name="Nature">
        <title>Giant virus diversity and host interactions through global metagenomics.</title>
        <authorList>
            <person name="Schulz F."/>
            <person name="Roux S."/>
            <person name="Paez-Espino D."/>
            <person name="Jungbluth S."/>
            <person name="Walsh D.A."/>
            <person name="Denef V.J."/>
            <person name="McMahon K.D."/>
            <person name="Konstantinidis K.T."/>
            <person name="Eloe-Fadrosh E.A."/>
            <person name="Kyrpides N.C."/>
            <person name="Woyke T."/>
        </authorList>
    </citation>
    <scope>NUCLEOTIDE SEQUENCE</scope>
    <source>
        <strain evidence="2">GVMAG-M-3300027763-16</strain>
    </source>
</reference>
<feature type="transmembrane region" description="Helical" evidence="1">
    <location>
        <begin position="611"/>
        <end position="633"/>
    </location>
</feature>
<keyword evidence="1" id="KW-0472">Membrane</keyword>
<feature type="transmembrane region" description="Helical" evidence="1">
    <location>
        <begin position="579"/>
        <end position="599"/>
    </location>
</feature>
<proteinExistence type="predicted"/>
<feature type="transmembrane region" description="Helical" evidence="1">
    <location>
        <begin position="115"/>
        <end position="136"/>
    </location>
</feature>
<feature type="transmembrane region" description="Helical" evidence="1">
    <location>
        <begin position="343"/>
        <end position="359"/>
    </location>
</feature>
<accession>A0A6C0LA36</accession>